<dbReference type="SMART" id="SM00248">
    <property type="entry name" value="ANK"/>
    <property type="match status" value="4"/>
</dbReference>
<evidence type="ECO:0000259" key="5">
    <source>
        <dbReference type="Pfam" id="PF14420"/>
    </source>
</evidence>
<evidence type="ECO:0000256" key="4">
    <source>
        <dbReference type="SAM" id="MobiDB-lite"/>
    </source>
</evidence>
<reference evidence="6" key="1">
    <citation type="journal article" date="2023" name="Access Microbiol">
        <title>De-novo genome assembly for Akanthomyces muscarius, a biocontrol agent of insect agricultural pests.</title>
        <authorList>
            <person name="Erdos Z."/>
            <person name="Studholme D.J."/>
            <person name="Raymond B."/>
            <person name="Sharma M."/>
        </authorList>
    </citation>
    <scope>NUCLEOTIDE SEQUENCE</scope>
    <source>
        <strain evidence="6">Ve6</strain>
    </source>
</reference>
<dbReference type="InterPro" id="IPR002110">
    <property type="entry name" value="Ankyrin_rpt"/>
</dbReference>
<feature type="domain" description="Clr5" evidence="5">
    <location>
        <begin position="91"/>
        <end position="141"/>
    </location>
</feature>
<feature type="compositionally biased region" description="Polar residues" evidence="4">
    <location>
        <begin position="206"/>
        <end position="235"/>
    </location>
</feature>
<dbReference type="GeneID" id="80891484"/>
<evidence type="ECO:0000313" key="6">
    <source>
        <dbReference type="EMBL" id="KAJ4145476.1"/>
    </source>
</evidence>
<dbReference type="RefSeq" id="XP_056049146.1">
    <property type="nucleotide sequence ID" value="XM_056195525.1"/>
</dbReference>
<dbReference type="InterPro" id="IPR036770">
    <property type="entry name" value="Ankyrin_rpt-contain_sf"/>
</dbReference>
<dbReference type="PANTHER" id="PTHR24189:SF50">
    <property type="entry name" value="ANKYRIN REPEAT AND SOCS BOX PROTEIN 2"/>
    <property type="match status" value="1"/>
</dbReference>
<dbReference type="PROSITE" id="PS50088">
    <property type="entry name" value="ANK_REPEAT"/>
    <property type="match status" value="1"/>
</dbReference>
<keyword evidence="2 3" id="KW-0040">ANK repeat</keyword>
<feature type="repeat" description="ANK" evidence="3">
    <location>
        <begin position="569"/>
        <end position="604"/>
    </location>
</feature>
<name>A0A9W8Q328_AKAMU</name>
<evidence type="ECO:0000256" key="2">
    <source>
        <dbReference type="ARBA" id="ARBA00023043"/>
    </source>
</evidence>
<dbReference type="InterPro" id="IPR050745">
    <property type="entry name" value="Multifunctional_regulatory"/>
</dbReference>
<dbReference type="AlphaFoldDB" id="A0A9W8Q328"/>
<dbReference type="Pfam" id="PF14420">
    <property type="entry name" value="Clr5"/>
    <property type="match status" value="1"/>
</dbReference>
<feature type="region of interest" description="Disordered" evidence="4">
    <location>
        <begin position="190"/>
        <end position="235"/>
    </location>
</feature>
<keyword evidence="1" id="KW-0677">Repeat</keyword>
<proteinExistence type="predicted"/>
<gene>
    <name evidence="6" type="ORF">LMH87_004325</name>
</gene>
<feature type="region of interest" description="Disordered" evidence="4">
    <location>
        <begin position="1"/>
        <end position="26"/>
    </location>
</feature>
<sequence>MADSYFPNGNEMFGDDDNADDNSLVNFSSTNEHLDFLDLDACDENVSFWTQSIPPTQDAQDEPPAVPEQAADEPPPSNSANDTRAPPQPSKLDWENQKANIIALYRDHKAKELPRIMQDRHGFYASVKQYRSHLKEWSFAKNVKDLDMRTIVRIMQWRKENEGKETQFRVQNRPVSRVNIVRFIKRKGLTTNTNTPHLGPTPEYITYNTPPRSESGNTSGRQSRPHGSSSASQDQIATPIGPMAANSLDHQTHNTTANDTAARTRLSTTHDTSRVQLKLSPVDLTDLLILCTAVPETDMWLSIGMMGQMPEADRAGGINVGSYCSYCGFLSDSPVIWDQSLATSIQPDLSMTSPWLIAFLGLAIKHNEDVVLRHLVQRCQQEKFAKRIHRHLLCIALDHGRVDLFRQLLLHGLDVAVDGSASEGLLRQACTTLHDFIIARIKRDDNVDSIAEAMGFMYRACIMGEKLWKDEVLWTALQCRRAGVLRVCLEPPTSAVLDIDELMIKAPKIREITQKTGSTQAAAELVVAAASVVPENGATVLHLATSLLLGNEVRRLLDTGTNVNDAMKTGETALHILAGLSSPNGDEVAQILLGRGANPAAADSVGDSALHHTARNPWKYWRERFAYLLVQAGADINTLNDRDETPCITATLSQDLTAARGAMQWFLDNGASEDARDCNGNTARRYLEQRERDSEPGILDILGGIWAFEEPWTAEDQEMDMRAELLHHQLELYEM</sequence>
<dbReference type="KEGG" id="amus:LMH87_004325"/>
<protein>
    <recommendedName>
        <fullName evidence="5">Clr5 domain-containing protein</fullName>
    </recommendedName>
</protein>
<evidence type="ECO:0000313" key="7">
    <source>
        <dbReference type="Proteomes" id="UP001144673"/>
    </source>
</evidence>
<evidence type="ECO:0000256" key="3">
    <source>
        <dbReference type="PROSITE-ProRule" id="PRU00023"/>
    </source>
</evidence>
<feature type="region of interest" description="Disordered" evidence="4">
    <location>
        <begin position="48"/>
        <end position="93"/>
    </location>
</feature>
<dbReference type="PANTHER" id="PTHR24189">
    <property type="entry name" value="MYOTROPHIN"/>
    <property type="match status" value="1"/>
</dbReference>
<keyword evidence="7" id="KW-1185">Reference proteome</keyword>
<dbReference type="Pfam" id="PF00023">
    <property type="entry name" value="Ank"/>
    <property type="match status" value="1"/>
</dbReference>
<dbReference type="Proteomes" id="UP001144673">
    <property type="component" value="Chromosome 2"/>
</dbReference>
<dbReference type="EMBL" id="JAJHUN010000011">
    <property type="protein sequence ID" value="KAJ4145476.1"/>
    <property type="molecule type" value="Genomic_DNA"/>
</dbReference>
<dbReference type="SUPFAM" id="SSF48403">
    <property type="entry name" value="Ankyrin repeat"/>
    <property type="match status" value="1"/>
</dbReference>
<feature type="compositionally biased region" description="Polar residues" evidence="4">
    <location>
        <begin position="48"/>
        <end position="58"/>
    </location>
</feature>
<dbReference type="InterPro" id="IPR025676">
    <property type="entry name" value="Clr5_dom"/>
</dbReference>
<evidence type="ECO:0000256" key="1">
    <source>
        <dbReference type="ARBA" id="ARBA00022737"/>
    </source>
</evidence>
<organism evidence="6 7">
    <name type="scientific">Akanthomyces muscarius</name>
    <name type="common">Entomopathogenic fungus</name>
    <name type="synonym">Lecanicillium muscarium</name>
    <dbReference type="NCBI Taxonomy" id="2231603"/>
    <lineage>
        <taxon>Eukaryota</taxon>
        <taxon>Fungi</taxon>
        <taxon>Dikarya</taxon>
        <taxon>Ascomycota</taxon>
        <taxon>Pezizomycotina</taxon>
        <taxon>Sordariomycetes</taxon>
        <taxon>Hypocreomycetidae</taxon>
        <taxon>Hypocreales</taxon>
        <taxon>Cordycipitaceae</taxon>
        <taxon>Akanthomyces</taxon>
    </lineage>
</organism>
<dbReference type="Gene3D" id="1.25.40.20">
    <property type="entry name" value="Ankyrin repeat-containing domain"/>
    <property type="match status" value="1"/>
</dbReference>
<comment type="caution">
    <text evidence="6">The sequence shown here is derived from an EMBL/GenBank/DDBJ whole genome shotgun (WGS) entry which is preliminary data.</text>
</comment>
<accession>A0A9W8Q328</accession>